<keyword evidence="4" id="KW-1185">Reference proteome</keyword>
<dbReference type="SMART" id="SM00972">
    <property type="entry name" value="SCPU"/>
    <property type="match status" value="1"/>
</dbReference>
<protein>
    <submittedName>
        <fullName evidence="3">Spore coat U domain-containing protein</fullName>
    </submittedName>
</protein>
<dbReference type="RefSeq" id="WP_249454059.1">
    <property type="nucleotide sequence ID" value="NZ_CP097253.1"/>
</dbReference>
<evidence type="ECO:0000256" key="1">
    <source>
        <dbReference type="SAM" id="SignalP"/>
    </source>
</evidence>
<dbReference type="InterPro" id="IPR053167">
    <property type="entry name" value="Spore_coat_component"/>
</dbReference>
<evidence type="ECO:0000313" key="3">
    <source>
        <dbReference type="EMBL" id="UUR06833.1"/>
    </source>
</evidence>
<keyword evidence="1" id="KW-0732">Signal</keyword>
<proteinExistence type="predicted"/>
<dbReference type="PANTHER" id="PTHR37089">
    <property type="entry name" value="PROTEIN U-RELATED"/>
    <property type="match status" value="1"/>
</dbReference>
<dbReference type="EMBL" id="CP097253">
    <property type="protein sequence ID" value="UUR06833.1"/>
    <property type="molecule type" value="Genomic_DNA"/>
</dbReference>
<accession>A0ABY5MRS4</accession>
<feature type="signal peptide" evidence="1">
    <location>
        <begin position="1"/>
        <end position="26"/>
    </location>
</feature>
<feature type="domain" description="Spore coat protein U/FanG" evidence="2">
    <location>
        <begin position="24"/>
        <end position="158"/>
    </location>
</feature>
<feature type="chain" id="PRO_5045071413" evidence="1">
    <location>
        <begin position="27"/>
        <end position="161"/>
    </location>
</feature>
<dbReference type="PANTHER" id="PTHR37089:SF3">
    <property type="entry name" value="EXPORTED PROTEIN"/>
    <property type="match status" value="1"/>
</dbReference>
<dbReference type="PROSITE" id="PS51257">
    <property type="entry name" value="PROKAR_LIPOPROTEIN"/>
    <property type="match status" value="1"/>
</dbReference>
<name>A0ABY5MRS4_9SPHN</name>
<dbReference type="Pfam" id="PF05229">
    <property type="entry name" value="SCPU"/>
    <property type="match status" value="1"/>
</dbReference>
<evidence type="ECO:0000259" key="2">
    <source>
        <dbReference type="Pfam" id="PF05229"/>
    </source>
</evidence>
<dbReference type="Proteomes" id="UP000831921">
    <property type="component" value="Chromosome"/>
</dbReference>
<organism evidence="3 4">
    <name type="scientific">Sphingomonas glaciei</name>
    <dbReference type="NCBI Taxonomy" id="2938948"/>
    <lineage>
        <taxon>Bacteria</taxon>
        <taxon>Pseudomonadati</taxon>
        <taxon>Pseudomonadota</taxon>
        <taxon>Alphaproteobacteria</taxon>
        <taxon>Sphingomonadales</taxon>
        <taxon>Sphingomonadaceae</taxon>
        <taxon>Sphingomonas</taxon>
    </lineage>
</organism>
<reference evidence="3 4" key="1">
    <citation type="submission" date="2022-05" db="EMBL/GenBank/DDBJ databases">
        <title>S8-45 Sphingomonas ultraviolaceadurans.</title>
        <authorList>
            <person name="Liu Y."/>
        </authorList>
    </citation>
    <scope>NUCLEOTIDE SEQUENCE [LARGE SCALE GENOMIC DNA]</scope>
    <source>
        <strain evidence="3 4">S8-45</strain>
    </source>
</reference>
<dbReference type="InterPro" id="IPR007893">
    <property type="entry name" value="Spore_coat_U/FanG"/>
</dbReference>
<sequence length="161" mass="16634">MTGPFRLLRWCLLAFAAAMIPAAAQACTLCSCTASTTALSFGSYSPVTASPTDASASVSINCTGLVSLFGLVEIRASAGTSGTALQRTMEHNGSTLRYNLFANSARTEVLADGTGGTTTITTPLNGLLFFSTVAPVYARVPASQWVASGTYGDTVIITVQY</sequence>
<evidence type="ECO:0000313" key="4">
    <source>
        <dbReference type="Proteomes" id="UP000831921"/>
    </source>
</evidence>
<gene>
    <name evidence="3" type="ORF">M1K48_07655</name>
</gene>